<feature type="region of interest" description="Disordered" evidence="4">
    <location>
        <begin position="393"/>
        <end position="430"/>
    </location>
</feature>
<feature type="repeat" description="ANK" evidence="3">
    <location>
        <begin position="252"/>
        <end position="292"/>
    </location>
</feature>
<feature type="domain" description="F-box" evidence="5">
    <location>
        <begin position="1"/>
        <end position="45"/>
    </location>
</feature>
<evidence type="ECO:0000256" key="1">
    <source>
        <dbReference type="ARBA" id="ARBA00022737"/>
    </source>
</evidence>
<feature type="compositionally biased region" description="Basic and acidic residues" evidence="4">
    <location>
        <begin position="393"/>
        <end position="402"/>
    </location>
</feature>
<reference evidence="7" key="1">
    <citation type="journal article" date="2017" name="Nat. Microbiol.">
        <title>Global analysis of biosynthetic gene clusters reveals vast potential of secondary metabolite production in Penicillium species.</title>
        <authorList>
            <person name="Nielsen J.C."/>
            <person name="Grijseels S."/>
            <person name="Prigent S."/>
            <person name="Ji B."/>
            <person name="Dainat J."/>
            <person name="Nielsen K.F."/>
            <person name="Frisvad J.C."/>
            <person name="Workman M."/>
            <person name="Nielsen J."/>
        </authorList>
    </citation>
    <scope>NUCLEOTIDE SEQUENCE [LARGE SCALE GENOMIC DNA]</scope>
    <source>
        <strain evidence="7">IBT 29525</strain>
    </source>
</reference>
<dbReference type="PROSITE" id="PS50181">
    <property type="entry name" value="FBOX"/>
    <property type="match status" value="1"/>
</dbReference>
<dbReference type="Pfam" id="PF12796">
    <property type="entry name" value="Ank_2"/>
    <property type="match status" value="2"/>
</dbReference>
<comment type="caution">
    <text evidence="6">The sequence shown here is derived from an EMBL/GenBank/DDBJ whole genome shotgun (WGS) entry which is preliminary data.</text>
</comment>
<dbReference type="PANTHER" id="PTHR24189:SF50">
    <property type="entry name" value="ANKYRIN REPEAT AND SOCS BOX PROTEIN 2"/>
    <property type="match status" value="1"/>
</dbReference>
<name>A0A1V6QB66_9EURO</name>
<dbReference type="Gene3D" id="1.25.40.20">
    <property type="entry name" value="Ankyrin repeat-containing domain"/>
    <property type="match status" value="2"/>
</dbReference>
<feature type="compositionally biased region" description="Basic residues" evidence="4">
    <location>
        <begin position="414"/>
        <end position="430"/>
    </location>
</feature>
<protein>
    <recommendedName>
        <fullName evidence="5">F-box domain-containing protein</fullName>
    </recommendedName>
</protein>
<feature type="repeat" description="ANK" evidence="3">
    <location>
        <begin position="89"/>
        <end position="118"/>
    </location>
</feature>
<dbReference type="PANTHER" id="PTHR24189">
    <property type="entry name" value="MYOTROPHIN"/>
    <property type="match status" value="1"/>
</dbReference>
<dbReference type="EMBL" id="MDYO01000087">
    <property type="protein sequence ID" value="OQD86469.1"/>
    <property type="molecule type" value="Genomic_DNA"/>
</dbReference>
<sequence>MSLDSLPFEVIYLVASYLPNRDKLSLLQCNRVLHDTVIDVLYKQDERTTYDALPWLLERGFERRTQHLISRSNLDVNISVGHRTNLINTPLLIAIGFGRPNMVELLLRNGAQANPGTDISALEYAATLEYYDMTSLLLQHGAHVDLVGVMCGRSPLGCALEFGTPFREGREDSPYSWFRQALYGDLSKLKEESEFVAVIQLLLANGADLHFQSDENLSTALHRIPKGPWKSPETLFSLFLDSGADLNAQDSKGDTPLHVAFSQDAFLGDMKAQKKFVTLLLSSGADVNIKNRRGETPLGISVENPGILELLIKPVASTRWRGKSGDEIIRKLLKTPWQKQKQGSKQYVINTILIELLLEHGACADQIIDRECPLNLPAAARYPVLKDLRSKREMAHPKESYRALRNRGPTSKVTKYKKPTRTRPRKKATK</sequence>
<proteinExistence type="predicted"/>
<dbReference type="Proteomes" id="UP000191612">
    <property type="component" value="Unassembled WGS sequence"/>
</dbReference>
<dbReference type="STRING" id="60172.A0A1V6QB66"/>
<keyword evidence="2 3" id="KW-0040">ANK repeat</keyword>
<dbReference type="InterPro" id="IPR002110">
    <property type="entry name" value="Ankyrin_rpt"/>
</dbReference>
<dbReference type="AlphaFoldDB" id="A0A1V6QB66"/>
<dbReference type="PROSITE" id="PS50297">
    <property type="entry name" value="ANK_REP_REGION"/>
    <property type="match status" value="1"/>
</dbReference>
<dbReference type="SMART" id="SM00248">
    <property type="entry name" value="ANK"/>
    <property type="match status" value="5"/>
</dbReference>
<gene>
    <name evidence="6" type="ORF">PENSOL_c087G08968</name>
</gene>
<evidence type="ECO:0000256" key="4">
    <source>
        <dbReference type="SAM" id="MobiDB-lite"/>
    </source>
</evidence>
<dbReference type="SUPFAM" id="SSF48403">
    <property type="entry name" value="Ankyrin repeat"/>
    <property type="match status" value="1"/>
</dbReference>
<dbReference type="InterPro" id="IPR050745">
    <property type="entry name" value="Multifunctional_regulatory"/>
</dbReference>
<keyword evidence="7" id="KW-1185">Reference proteome</keyword>
<evidence type="ECO:0000256" key="3">
    <source>
        <dbReference type="PROSITE-ProRule" id="PRU00023"/>
    </source>
</evidence>
<dbReference type="InterPro" id="IPR001810">
    <property type="entry name" value="F-box_dom"/>
</dbReference>
<evidence type="ECO:0000313" key="6">
    <source>
        <dbReference type="EMBL" id="OQD86469.1"/>
    </source>
</evidence>
<evidence type="ECO:0000256" key="2">
    <source>
        <dbReference type="ARBA" id="ARBA00023043"/>
    </source>
</evidence>
<dbReference type="InterPro" id="IPR036770">
    <property type="entry name" value="Ankyrin_rpt-contain_sf"/>
</dbReference>
<dbReference type="PROSITE" id="PS50088">
    <property type="entry name" value="ANK_REPEAT"/>
    <property type="match status" value="2"/>
</dbReference>
<keyword evidence="1" id="KW-0677">Repeat</keyword>
<evidence type="ECO:0000259" key="5">
    <source>
        <dbReference type="PROSITE" id="PS50181"/>
    </source>
</evidence>
<accession>A0A1V6QB66</accession>
<organism evidence="6 7">
    <name type="scientific">Penicillium solitum</name>
    <dbReference type="NCBI Taxonomy" id="60172"/>
    <lineage>
        <taxon>Eukaryota</taxon>
        <taxon>Fungi</taxon>
        <taxon>Dikarya</taxon>
        <taxon>Ascomycota</taxon>
        <taxon>Pezizomycotina</taxon>
        <taxon>Eurotiomycetes</taxon>
        <taxon>Eurotiomycetidae</taxon>
        <taxon>Eurotiales</taxon>
        <taxon>Aspergillaceae</taxon>
        <taxon>Penicillium</taxon>
    </lineage>
</organism>
<evidence type="ECO:0000313" key="7">
    <source>
        <dbReference type="Proteomes" id="UP000191612"/>
    </source>
</evidence>